<evidence type="ECO:0000313" key="6">
    <source>
        <dbReference type="Proteomes" id="UP000480548"/>
    </source>
</evidence>
<dbReference type="SUPFAM" id="SSF48403">
    <property type="entry name" value="Ankyrin repeat"/>
    <property type="match status" value="1"/>
</dbReference>
<reference evidence="5 6" key="1">
    <citation type="submission" date="2019-06" db="EMBL/GenBank/DDBJ databases">
        <authorList>
            <person name="Palmer J.M."/>
        </authorList>
    </citation>
    <scope>NUCLEOTIDE SEQUENCE [LARGE SCALE GENOMIC DNA]</scope>
    <source>
        <strain evidence="5 6">TWF703</strain>
    </source>
</reference>
<protein>
    <submittedName>
        <fullName evidence="5">Uncharacterized protein</fullName>
    </submittedName>
</protein>
<dbReference type="Gene3D" id="1.25.40.20">
    <property type="entry name" value="Ankyrin repeat-containing domain"/>
    <property type="match status" value="2"/>
</dbReference>
<evidence type="ECO:0000256" key="1">
    <source>
        <dbReference type="ARBA" id="ARBA00022737"/>
    </source>
</evidence>
<keyword evidence="1" id="KW-0677">Repeat</keyword>
<evidence type="ECO:0000256" key="2">
    <source>
        <dbReference type="ARBA" id="ARBA00023043"/>
    </source>
</evidence>
<gene>
    <name evidence="5" type="ORF">TWF703_006969</name>
</gene>
<comment type="caution">
    <text evidence="5">The sequence shown here is derived from an EMBL/GenBank/DDBJ whole genome shotgun (WGS) entry which is preliminary data.</text>
</comment>
<keyword evidence="4" id="KW-0175">Coiled coil</keyword>
<dbReference type="PANTHER" id="PTHR24126">
    <property type="entry name" value="ANKYRIN REPEAT, PH AND SEC7 DOMAIN CONTAINING PROTEIN SECG-RELATED"/>
    <property type="match status" value="1"/>
</dbReference>
<dbReference type="InterPro" id="IPR002110">
    <property type="entry name" value="Ankyrin_rpt"/>
</dbReference>
<feature type="repeat" description="ANK" evidence="3">
    <location>
        <begin position="559"/>
        <end position="593"/>
    </location>
</feature>
<dbReference type="SMART" id="SM00248">
    <property type="entry name" value="ANK"/>
    <property type="match status" value="4"/>
</dbReference>
<feature type="repeat" description="ANK" evidence="3">
    <location>
        <begin position="444"/>
        <end position="476"/>
    </location>
</feature>
<name>A0A7C8NXA6_ORBOL</name>
<dbReference type="Proteomes" id="UP000480548">
    <property type="component" value="Unassembled WGS sequence"/>
</dbReference>
<dbReference type="PROSITE" id="PS50297">
    <property type="entry name" value="ANK_REP_REGION"/>
    <property type="match status" value="1"/>
</dbReference>
<dbReference type="PROSITE" id="PS50088">
    <property type="entry name" value="ANK_REPEAT"/>
    <property type="match status" value="3"/>
</dbReference>
<evidence type="ECO:0000256" key="4">
    <source>
        <dbReference type="SAM" id="Coils"/>
    </source>
</evidence>
<dbReference type="EMBL" id="WIQZ01000040">
    <property type="protein sequence ID" value="KAF3133430.1"/>
    <property type="molecule type" value="Genomic_DNA"/>
</dbReference>
<evidence type="ECO:0000256" key="3">
    <source>
        <dbReference type="PROSITE-ProRule" id="PRU00023"/>
    </source>
</evidence>
<dbReference type="PANTHER" id="PTHR24126:SF14">
    <property type="entry name" value="ANK_REP_REGION DOMAIN-CONTAINING PROTEIN"/>
    <property type="match status" value="1"/>
</dbReference>
<dbReference type="InterPro" id="IPR036770">
    <property type="entry name" value="Ankyrin_rpt-contain_sf"/>
</dbReference>
<evidence type="ECO:0000313" key="5">
    <source>
        <dbReference type="EMBL" id="KAF3133430.1"/>
    </source>
</evidence>
<sequence>MADPFSIATGVLGILGMAVGLTKSLHQFSTSIKTSSETLLQIRTNTDILSHMLTDLSPVLSDPSVSSHEKEVIEMCVNNCKGNFERIEKLVRPFMKDVVEPVSKIDVKEEDSEGAAMDRALKPTPKSLDIDDTKSKLRLKLRKIGWPFREKETKELLEIIDRTIQHLGLALDTVHSKTSLKVLTLAEYQKQALKDTHAVATTIESHTVEIEAIVRSNSDTLKNLESHSQRTSNAIEVRLQQLEDTHKEREQETKKLLLQLLDRIESSGSLTTIGGSEIIHAVDPLARQIMQKTLNRDFSTKNAYADVSGAIRDPPPAYSATDQNPQEVYNTKTKDWSWETPFGRISIFSTHHQRDEANSSIIVSKDRSASRYKMMFTPAPWLYNQAATFAFIKRVDGFGIQFTTPAIFKSDEPALKYLRRGEFEKLRNTLGANAFLLNAVHETSGRTLLAEAVRCRRYDACKYLLDLGADPEAEDHRGSTLFNLLFNLNVKSYQVNTCLKIFSLLINTRADLFRGKATVMHSAVTTQYVNLDPSSTQKVLKTVYSSVSGLTSIDDADIAGNSPLVSACTYGHDNPVVIDFLLQNGAARDALPEKHVPKPAPLGKIPASVTSAYPAFYATARAGYIASMRRLIESRIPGDPNLRTDYGRTILHNNIRRSVKYNTPRKSSNSRVSQFQKKHEVWKENFEYLVANGADIDAIDPHGWTVLHCAALGPFCDEEMLMVLVGCGVDVDIEDQDGRTAWELAVKYDRVKLKAWRWFGVEMFKRGKLAERDLKGHVAKHLYMKGDWWKEAGQKGMEEEKEETQPQDMPIPKLPDDDEWLFMDSMHPFESEQVFGEDMKLDPEAAGVKYRFPIDEFWARKDIERMKKRKIYHPGDKRDSEKQDISINRTWMGTVGNVLAAFTNPNQEIQTLNIMAIPVSQLEKTPYPRI</sequence>
<organism evidence="5 6">
    <name type="scientific">Orbilia oligospora</name>
    <name type="common">Nematode-trapping fungus</name>
    <name type="synonym">Arthrobotrys oligospora</name>
    <dbReference type="NCBI Taxonomy" id="2813651"/>
    <lineage>
        <taxon>Eukaryota</taxon>
        <taxon>Fungi</taxon>
        <taxon>Dikarya</taxon>
        <taxon>Ascomycota</taxon>
        <taxon>Pezizomycotina</taxon>
        <taxon>Orbiliomycetes</taxon>
        <taxon>Orbiliales</taxon>
        <taxon>Orbiliaceae</taxon>
        <taxon>Orbilia</taxon>
    </lineage>
</organism>
<feature type="repeat" description="ANK" evidence="3">
    <location>
        <begin position="702"/>
        <end position="736"/>
    </location>
</feature>
<dbReference type="Pfam" id="PF00023">
    <property type="entry name" value="Ank"/>
    <property type="match status" value="2"/>
</dbReference>
<dbReference type="AlphaFoldDB" id="A0A7C8NXA6"/>
<feature type="coiled-coil region" evidence="4">
    <location>
        <begin position="232"/>
        <end position="259"/>
    </location>
</feature>
<proteinExistence type="predicted"/>
<keyword evidence="2 3" id="KW-0040">ANK repeat</keyword>
<accession>A0A7C8NXA6</accession>